<dbReference type="KEGG" id="nsr:NS506_06852"/>
<keyword evidence="1" id="KW-0560">Oxidoreductase</keyword>
<evidence type="ECO:0000313" key="2">
    <source>
        <dbReference type="EMBL" id="GAP27542.1"/>
    </source>
</evidence>
<proteinExistence type="predicted"/>
<dbReference type="InterPro" id="IPR036291">
    <property type="entry name" value="NAD(P)-bd_dom_sf"/>
</dbReference>
<dbReference type="SUPFAM" id="SSF51735">
    <property type="entry name" value="NAD(P)-binding Rossmann-fold domains"/>
    <property type="match status" value="1"/>
</dbReference>
<dbReference type="AlphaFoldDB" id="A0ABC8B3R3"/>
<protein>
    <submittedName>
        <fullName evidence="1">NAD(P)H dehydrogenase (Quinone)</fullName>
        <ecNumber evidence="1">1.6.5.2</ecNumber>
    </submittedName>
    <submittedName>
        <fullName evidence="2">Oxidoreductase</fullName>
    </submittedName>
</protein>
<organism evidence="1 4">
    <name type="scientific">Nocardia seriolae</name>
    <dbReference type="NCBI Taxonomy" id="37332"/>
    <lineage>
        <taxon>Bacteria</taxon>
        <taxon>Bacillati</taxon>
        <taxon>Actinomycetota</taxon>
        <taxon>Actinomycetes</taxon>
        <taxon>Mycobacteriales</taxon>
        <taxon>Nocardiaceae</taxon>
        <taxon>Nocardia</taxon>
    </lineage>
</organism>
<dbReference type="PANTHER" id="PTHR43162">
    <property type="match status" value="1"/>
</dbReference>
<dbReference type="EMBL" id="CP017839">
    <property type="protein sequence ID" value="APB00883.1"/>
    <property type="molecule type" value="Genomic_DNA"/>
</dbReference>
<dbReference type="EMBL" id="BBYQ01000020">
    <property type="protein sequence ID" value="GAP27542.1"/>
    <property type="molecule type" value="Genomic_DNA"/>
</dbReference>
<dbReference type="Proteomes" id="UP000180166">
    <property type="component" value="Chromosome"/>
</dbReference>
<evidence type="ECO:0000313" key="1">
    <source>
        <dbReference type="EMBL" id="APB00883.1"/>
    </source>
</evidence>
<dbReference type="PANTHER" id="PTHR43162:SF1">
    <property type="entry name" value="PRESTALK A DIFFERENTIATION PROTEIN A"/>
    <property type="match status" value="1"/>
</dbReference>
<reference evidence="2 3" key="2">
    <citation type="journal article" date="2016" name="Genome Announc.">
        <title>Draft Genome Sequence of Erythromycin- and Oxytetracycline-Sensitive Nocardia seriolae Strain U-1 (NBRC 110359).</title>
        <authorList>
            <person name="Imajoh M."/>
            <person name="Sukeda M."/>
            <person name="Shimizu M."/>
            <person name="Yamane J."/>
            <person name="Ohnishi K."/>
            <person name="Oshima S."/>
        </authorList>
    </citation>
    <scope>NUCLEOTIDE SEQUENCE [LARGE SCALE GENOMIC DNA]</scope>
    <source>
        <strain evidence="2 3">U-1</strain>
    </source>
</reference>
<dbReference type="Gene3D" id="3.40.50.720">
    <property type="entry name" value="NAD(P)-binding Rossmann-like Domain"/>
    <property type="match status" value="1"/>
</dbReference>
<sequence length="190" mass="19876">MLLSSSAVDSPDAASNPIGASHLAVEKSLAAAGLTTTTLRPGGFDSNAFGWIEAIAAGRPIEHPYPDAALAMIHPLDIADIAVAALTGDELRGRTVSLTGPEPISFRAQIAALSAAVGREIPIVPITRDEGRTQLSRTMPPYIVDALLTVWARTTEEPETPADTAETLLGIPARTFEQWARENAGAFAPA</sequence>
<evidence type="ECO:0000313" key="4">
    <source>
        <dbReference type="Proteomes" id="UP000180166"/>
    </source>
</evidence>
<dbReference type="Proteomes" id="UP000037179">
    <property type="component" value="Unassembled WGS sequence"/>
</dbReference>
<dbReference type="RefSeq" id="WP_052486576.1">
    <property type="nucleotide sequence ID" value="NZ_BBYQ01000020.1"/>
</dbReference>
<reference evidence="1 4" key="3">
    <citation type="submission" date="2016-10" db="EMBL/GenBank/DDBJ databases">
        <title>Genome sequence of Nocardia seriolae strain EM150506, isolated from Anguila japonica.</title>
        <authorList>
            <person name="Han H.-J."/>
        </authorList>
    </citation>
    <scope>NUCLEOTIDE SEQUENCE [LARGE SCALE GENOMIC DNA]</scope>
    <source>
        <strain evidence="1 4">EM150506</strain>
    </source>
</reference>
<accession>A0ABC8B3R3</accession>
<gene>
    <name evidence="1" type="ORF">NS506_06852</name>
    <name evidence="2" type="ORF">NSK11_contig00020-0021</name>
</gene>
<evidence type="ECO:0000313" key="3">
    <source>
        <dbReference type="Proteomes" id="UP000037179"/>
    </source>
</evidence>
<keyword evidence="3" id="KW-1185">Reference proteome</keyword>
<reference evidence="3" key="1">
    <citation type="submission" date="2015-07" db="EMBL/GenBank/DDBJ databases">
        <title>Nocardia seriolae U-1 whole genome shotgun sequence.</title>
        <authorList>
            <person name="Imajoh M."/>
            <person name="Fukumoto Y."/>
            <person name="Sukeda M."/>
            <person name="Yamane J."/>
            <person name="Yamasaki K."/>
            <person name="Shimizu M."/>
            <person name="Ohnishi K."/>
            <person name="Oshima S."/>
        </authorList>
    </citation>
    <scope>NUCLEOTIDE SEQUENCE [LARGE SCALE GENOMIC DNA]</scope>
    <source>
        <strain evidence="3">U-1</strain>
    </source>
</reference>
<name>A0ABC8B3R3_9NOCA</name>
<dbReference type="EC" id="1.6.5.2" evidence="1"/>
<dbReference type="InterPro" id="IPR051604">
    <property type="entry name" value="Ergot_Alk_Oxidoreductase"/>
</dbReference>
<dbReference type="GO" id="GO:0003955">
    <property type="term" value="F:NAD(P)H dehydrogenase (quinone) activity"/>
    <property type="evidence" value="ECO:0007669"/>
    <property type="project" value="UniProtKB-EC"/>
</dbReference>